<dbReference type="SMART" id="SM00421">
    <property type="entry name" value="HTH_LUXR"/>
    <property type="match status" value="1"/>
</dbReference>
<evidence type="ECO:0000256" key="1">
    <source>
        <dbReference type="ARBA" id="ARBA00022553"/>
    </source>
</evidence>
<dbReference type="CDD" id="cd06170">
    <property type="entry name" value="LuxR_C_like"/>
    <property type="match status" value="1"/>
</dbReference>
<dbReference type="PANTHER" id="PTHR43214">
    <property type="entry name" value="TWO-COMPONENT RESPONSE REGULATOR"/>
    <property type="match status" value="1"/>
</dbReference>
<dbReference type="AlphaFoldDB" id="A0A1W6MSG9"/>
<keyword evidence="2 6" id="KW-0238">DNA-binding</keyword>
<dbReference type="GO" id="GO:0006355">
    <property type="term" value="P:regulation of DNA-templated transcription"/>
    <property type="evidence" value="ECO:0007669"/>
    <property type="project" value="InterPro"/>
</dbReference>
<name>A0A1W6MSG9_9HYPH</name>
<dbReference type="Pfam" id="PF00196">
    <property type="entry name" value="GerE"/>
    <property type="match status" value="1"/>
</dbReference>
<evidence type="ECO:0000259" key="5">
    <source>
        <dbReference type="PROSITE" id="PS50110"/>
    </source>
</evidence>
<dbReference type="InterPro" id="IPR016032">
    <property type="entry name" value="Sig_transdc_resp-reg_C-effctor"/>
</dbReference>
<dbReference type="InterPro" id="IPR039420">
    <property type="entry name" value="WalR-like"/>
</dbReference>
<feature type="modified residue" description="4-aspartylphosphate" evidence="3">
    <location>
        <position position="52"/>
    </location>
</feature>
<dbReference type="Pfam" id="PF00072">
    <property type="entry name" value="Response_reg"/>
    <property type="match status" value="1"/>
</dbReference>
<reference evidence="6 7" key="1">
    <citation type="submission" date="2017-02" db="EMBL/GenBank/DDBJ databases">
        <authorList>
            <person name="Peterson S.W."/>
        </authorList>
    </citation>
    <scope>NUCLEOTIDE SEQUENCE [LARGE SCALE GENOMIC DNA]</scope>
    <source>
        <strain evidence="6 7">S285</strain>
    </source>
</reference>
<organism evidence="6 7">
    <name type="scientific">Methylocystis bryophila</name>
    <dbReference type="NCBI Taxonomy" id="655015"/>
    <lineage>
        <taxon>Bacteria</taxon>
        <taxon>Pseudomonadati</taxon>
        <taxon>Pseudomonadota</taxon>
        <taxon>Alphaproteobacteria</taxon>
        <taxon>Hyphomicrobiales</taxon>
        <taxon>Methylocystaceae</taxon>
        <taxon>Methylocystis</taxon>
    </lineage>
</organism>
<dbReference type="SUPFAM" id="SSF52172">
    <property type="entry name" value="CheY-like"/>
    <property type="match status" value="1"/>
</dbReference>
<dbReference type="InterPro" id="IPR011006">
    <property type="entry name" value="CheY-like_superfamily"/>
</dbReference>
<keyword evidence="7" id="KW-1185">Reference proteome</keyword>
<evidence type="ECO:0000256" key="3">
    <source>
        <dbReference type="PROSITE-ProRule" id="PRU00169"/>
    </source>
</evidence>
<feature type="domain" description="HTH luxR-type" evidence="4">
    <location>
        <begin position="139"/>
        <end position="204"/>
    </location>
</feature>
<keyword evidence="1 3" id="KW-0597">Phosphoprotein</keyword>
<dbReference type="Gene3D" id="3.40.50.2300">
    <property type="match status" value="1"/>
</dbReference>
<dbReference type="PROSITE" id="PS50110">
    <property type="entry name" value="RESPONSE_REGULATORY"/>
    <property type="match status" value="1"/>
</dbReference>
<evidence type="ECO:0000313" key="7">
    <source>
        <dbReference type="Proteomes" id="UP000193978"/>
    </source>
</evidence>
<sequence length="210" mass="23106">MRILIVDDHPMVIAGCRAMLSGQADMEVLEAHNAEEALEMHASQLPDVVVLDLNLPAVSGFEALRRMLKRQPGSKIIIFTMNEDPAFAARSIEQGARGYITKNENPKAFIQAIRSVANGERYLSSGLALKLAFAEQKIGSNPFESLSGREIEILHNLAEGKDMVEIAHLLKVSYKTVANNCTLLKAKLGARSRADLIRMAVENRAARRGR</sequence>
<evidence type="ECO:0000259" key="4">
    <source>
        <dbReference type="PROSITE" id="PS50043"/>
    </source>
</evidence>
<dbReference type="Proteomes" id="UP000193978">
    <property type="component" value="Chromosome"/>
</dbReference>
<dbReference type="InterPro" id="IPR000792">
    <property type="entry name" value="Tscrpt_reg_LuxR_C"/>
</dbReference>
<dbReference type="KEGG" id="mbry:B1812_04835"/>
<evidence type="ECO:0000313" key="6">
    <source>
        <dbReference type="EMBL" id="ARN80505.1"/>
    </source>
</evidence>
<dbReference type="EMBL" id="CP019948">
    <property type="protein sequence ID" value="ARN80505.1"/>
    <property type="molecule type" value="Genomic_DNA"/>
</dbReference>
<dbReference type="InterPro" id="IPR058245">
    <property type="entry name" value="NreC/VraR/RcsB-like_REC"/>
</dbReference>
<accession>A0A1W6MSG9</accession>
<dbReference type="InterPro" id="IPR001789">
    <property type="entry name" value="Sig_transdc_resp-reg_receiver"/>
</dbReference>
<dbReference type="RefSeq" id="WP_085770571.1">
    <property type="nucleotide sequence ID" value="NZ_AP027149.1"/>
</dbReference>
<dbReference type="GO" id="GO:0003677">
    <property type="term" value="F:DNA binding"/>
    <property type="evidence" value="ECO:0007669"/>
    <property type="project" value="UniProtKB-KW"/>
</dbReference>
<protein>
    <submittedName>
        <fullName evidence="6">DNA-binding response regulator</fullName>
    </submittedName>
</protein>
<dbReference type="SMART" id="SM00448">
    <property type="entry name" value="REC"/>
    <property type="match status" value="1"/>
</dbReference>
<dbReference type="GO" id="GO:0000160">
    <property type="term" value="P:phosphorelay signal transduction system"/>
    <property type="evidence" value="ECO:0007669"/>
    <property type="project" value="InterPro"/>
</dbReference>
<proteinExistence type="predicted"/>
<gene>
    <name evidence="6" type="ORF">B1812_04835</name>
</gene>
<dbReference type="PANTHER" id="PTHR43214:SF43">
    <property type="entry name" value="TWO-COMPONENT RESPONSE REGULATOR"/>
    <property type="match status" value="1"/>
</dbReference>
<dbReference type="SUPFAM" id="SSF46894">
    <property type="entry name" value="C-terminal effector domain of the bipartite response regulators"/>
    <property type="match status" value="1"/>
</dbReference>
<feature type="domain" description="Response regulatory" evidence="5">
    <location>
        <begin position="2"/>
        <end position="117"/>
    </location>
</feature>
<dbReference type="PRINTS" id="PR00038">
    <property type="entry name" value="HTHLUXR"/>
</dbReference>
<dbReference type="CDD" id="cd17535">
    <property type="entry name" value="REC_NarL-like"/>
    <property type="match status" value="1"/>
</dbReference>
<dbReference type="OrthoDB" id="9808843at2"/>
<evidence type="ECO:0000256" key="2">
    <source>
        <dbReference type="ARBA" id="ARBA00023125"/>
    </source>
</evidence>
<dbReference type="STRING" id="655015.B1812_04835"/>
<dbReference type="PROSITE" id="PS50043">
    <property type="entry name" value="HTH_LUXR_2"/>
    <property type="match status" value="1"/>
</dbReference>